<sequence>STGTSSTWCGSSSSPSSTSCLLPRV</sequence>
<protein>
    <submittedName>
        <fullName evidence="2">Uncharacterized protein</fullName>
    </submittedName>
</protein>
<feature type="non-terminal residue" evidence="2">
    <location>
        <position position="25"/>
    </location>
</feature>
<evidence type="ECO:0000256" key="1">
    <source>
        <dbReference type="SAM" id="MobiDB-lite"/>
    </source>
</evidence>
<reference evidence="2" key="1">
    <citation type="submission" date="2018-05" db="EMBL/GenBank/DDBJ databases">
        <authorList>
            <person name="Lanie J.A."/>
            <person name="Ng W.-L."/>
            <person name="Kazmierczak K.M."/>
            <person name="Andrzejewski T.M."/>
            <person name="Davidsen T.M."/>
            <person name="Wayne K.J."/>
            <person name="Tettelin H."/>
            <person name="Glass J.I."/>
            <person name="Rusch D."/>
            <person name="Podicherti R."/>
            <person name="Tsui H.-C.T."/>
            <person name="Winkler M.E."/>
        </authorList>
    </citation>
    <scope>NUCLEOTIDE SEQUENCE</scope>
</reference>
<proteinExistence type="predicted"/>
<gene>
    <name evidence="2" type="ORF">METZ01_LOCUS492998</name>
</gene>
<accession>A0A383D740</accession>
<dbReference type="EMBL" id="UINC01214766">
    <property type="protein sequence ID" value="SVE40144.1"/>
    <property type="molecule type" value="Genomic_DNA"/>
</dbReference>
<dbReference type="AlphaFoldDB" id="A0A383D740"/>
<organism evidence="2">
    <name type="scientific">marine metagenome</name>
    <dbReference type="NCBI Taxonomy" id="408172"/>
    <lineage>
        <taxon>unclassified sequences</taxon>
        <taxon>metagenomes</taxon>
        <taxon>ecological metagenomes</taxon>
    </lineage>
</organism>
<feature type="non-terminal residue" evidence="2">
    <location>
        <position position="1"/>
    </location>
</feature>
<feature type="region of interest" description="Disordered" evidence="1">
    <location>
        <begin position="1"/>
        <end position="25"/>
    </location>
</feature>
<evidence type="ECO:0000313" key="2">
    <source>
        <dbReference type="EMBL" id="SVE40144.1"/>
    </source>
</evidence>
<name>A0A383D740_9ZZZZ</name>